<dbReference type="Pfam" id="PF00015">
    <property type="entry name" value="MCPsignal"/>
    <property type="match status" value="1"/>
</dbReference>
<dbReference type="PANTHER" id="PTHR32089:SF112">
    <property type="entry name" value="LYSOZYME-LIKE PROTEIN-RELATED"/>
    <property type="match status" value="1"/>
</dbReference>
<dbReference type="Proteomes" id="UP000199473">
    <property type="component" value="Unassembled WGS sequence"/>
</dbReference>
<organism evidence="7 8">
    <name type="scientific">Falsiroseomonas stagni DSM 19981</name>
    <dbReference type="NCBI Taxonomy" id="1123062"/>
    <lineage>
        <taxon>Bacteria</taxon>
        <taxon>Pseudomonadati</taxon>
        <taxon>Pseudomonadota</taxon>
        <taxon>Alphaproteobacteria</taxon>
        <taxon>Acetobacterales</taxon>
        <taxon>Roseomonadaceae</taxon>
        <taxon>Falsiroseomonas</taxon>
    </lineage>
</organism>
<dbReference type="OrthoDB" id="7295762at2"/>
<evidence type="ECO:0000259" key="6">
    <source>
        <dbReference type="PROSITE" id="PS50885"/>
    </source>
</evidence>
<evidence type="ECO:0000313" key="8">
    <source>
        <dbReference type="Proteomes" id="UP000199473"/>
    </source>
</evidence>
<dbReference type="SMART" id="SM00283">
    <property type="entry name" value="MA"/>
    <property type="match status" value="1"/>
</dbReference>
<comment type="similarity">
    <text evidence="2">Belongs to the methyl-accepting chemotaxis (MCP) protein family.</text>
</comment>
<dbReference type="PROSITE" id="PS50111">
    <property type="entry name" value="CHEMOTAXIS_TRANSDUC_2"/>
    <property type="match status" value="1"/>
</dbReference>
<dbReference type="RefSeq" id="WP_092957940.1">
    <property type="nucleotide sequence ID" value="NZ_FOSQ01000002.1"/>
</dbReference>
<name>A0A1I3Z3M0_9PROT</name>
<protein>
    <submittedName>
        <fullName evidence="7">Methyl-accepting chemotaxis protein</fullName>
    </submittedName>
</protein>
<gene>
    <name evidence="7" type="ORF">SAMN02745775_102118</name>
</gene>
<feature type="domain" description="HAMP" evidence="6">
    <location>
        <begin position="210"/>
        <end position="263"/>
    </location>
</feature>
<dbReference type="AlphaFoldDB" id="A0A1I3Z3M0"/>
<dbReference type="GO" id="GO:0016020">
    <property type="term" value="C:membrane"/>
    <property type="evidence" value="ECO:0007669"/>
    <property type="project" value="InterPro"/>
</dbReference>
<dbReference type="Pfam" id="PF12729">
    <property type="entry name" value="4HB_MCP_1"/>
    <property type="match status" value="1"/>
</dbReference>
<sequence length="559" mass="58111">MARFSIREQIMALTGAFLLLLAAMGIVAVTKVGALRDQMEEVATNWMPSIMAVARIENLTNDMRVSVLSHVMASDGSEIAQFERRLDQTRARLADARRVYEALISSPEEAAIHARWRDAWMRYEAAVADALALSRRNADEEARAIINSRARPAALEAMARIEELAELNNAGGQAAAETARTLATSGFLLIATLGALSVLGAVLVGTAVIRGLSRQMEAVLQPMESLARGDLAAAVPSLPKRTEMGRVADKLGSFKAALIAQRDADAQALRDAEEKAKKAATLARLVAEFERSAAAGLRGVAGAVTELDAMASAMAETAKRGEGQAVGVTTAATDAAGSVNTVASSAEELGASIGEVARQISETAQVARRASDNARTTDGTVTNLSEAALKIGDVVRLISGIAGQTNLLALNATIEAARAGEHGKGFAVVASEVKTLAAQTTKATEEISGQIAAMQAETSRAVDAIRGIVATIGQVDGIAMQVAAAAEQQAAATQEIIRAVVAASAGTKQVSDFAEELMQGATATGAAATQVGASSRELSQRAETLRRDVDQFLDGVRAA</sequence>
<evidence type="ECO:0000259" key="5">
    <source>
        <dbReference type="PROSITE" id="PS50111"/>
    </source>
</evidence>
<dbReference type="STRING" id="1123062.SAMN02745775_102118"/>
<evidence type="ECO:0000256" key="1">
    <source>
        <dbReference type="ARBA" id="ARBA00023224"/>
    </source>
</evidence>
<keyword evidence="1 3" id="KW-0807">Transducer</keyword>
<evidence type="ECO:0000313" key="7">
    <source>
        <dbReference type="EMBL" id="SFK38647.1"/>
    </source>
</evidence>
<keyword evidence="4" id="KW-1133">Transmembrane helix</keyword>
<dbReference type="PANTHER" id="PTHR32089">
    <property type="entry name" value="METHYL-ACCEPTING CHEMOTAXIS PROTEIN MCPB"/>
    <property type="match status" value="1"/>
</dbReference>
<dbReference type="EMBL" id="FOSQ01000002">
    <property type="protein sequence ID" value="SFK38647.1"/>
    <property type="molecule type" value="Genomic_DNA"/>
</dbReference>
<dbReference type="SUPFAM" id="SSF58104">
    <property type="entry name" value="Methyl-accepting chemotaxis protein (MCP) signaling domain"/>
    <property type="match status" value="1"/>
</dbReference>
<evidence type="ECO:0000256" key="4">
    <source>
        <dbReference type="SAM" id="Phobius"/>
    </source>
</evidence>
<accession>A0A1I3Z3M0</accession>
<dbReference type="CDD" id="cd19411">
    <property type="entry name" value="MCP2201-like_sensor"/>
    <property type="match status" value="1"/>
</dbReference>
<feature type="domain" description="Methyl-accepting transducer" evidence="5">
    <location>
        <begin position="310"/>
        <end position="525"/>
    </location>
</feature>
<evidence type="ECO:0000256" key="2">
    <source>
        <dbReference type="ARBA" id="ARBA00029447"/>
    </source>
</evidence>
<dbReference type="InterPro" id="IPR024478">
    <property type="entry name" value="HlyB_4HB_MCP"/>
</dbReference>
<evidence type="ECO:0000256" key="3">
    <source>
        <dbReference type="PROSITE-ProRule" id="PRU00284"/>
    </source>
</evidence>
<keyword evidence="8" id="KW-1185">Reference proteome</keyword>
<reference evidence="7 8" key="1">
    <citation type="submission" date="2016-10" db="EMBL/GenBank/DDBJ databases">
        <authorList>
            <person name="de Groot N.N."/>
        </authorList>
    </citation>
    <scope>NUCLEOTIDE SEQUENCE [LARGE SCALE GENOMIC DNA]</scope>
    <source>
        <strain evidence="7 8">DSM 19981</strain>
    </source>
</reference>
<dbReference type="InterPro" id="IPR004089">
    <property type="entry name" value="MCPsignal_dom"/>
</dbReference>
<dbReference type="Gene3D" id="6.10.340.10">
    <property type="match status" value="1"/>
</dbReference>
<feature type="transmembrane region" description="Helical" evidence="4">
    <location>
        <begin position="187"/>
        <end position="209"/>
    </location>
</feature>
<dbReference type="InterPro" id="IPR047347">
    <property type="entry name" value="YvaQ-like_sensor"/>
</dbReference>
<keyword evidence="4" id="KW-0812">Transmembrane</keyword>
<dbReference type="PROSITE" id="PS50885">
    <property type="entry name" value="HAMP"/>
    <property type="match status" value="1"/>
</dbReference>
<keyword evidence="4" id="KW-0472">Membrane</keyword>
<dbReference type="GO" id="GO:0007165">
    <property type="term" value="P:signal transduction"/>
    <property type="evidence" value="ECO:0007669"/>
    <property type="project" value="UniProtKB-KW"/>
</dbReference>
<dbReference type="InterPro" id="IPR003660">
    <property type="entry name" value="HAMP_dom"/>
</dbReference>
<dbReference type="Gene3D" id="1.10.287.950">
    <property type="entry name" value="Methyl-accepting chemotaxis protein"/>
    <property type="match status" value="1"/>
</dbReference>
<proteinExistence type="inferred from homology"/>